<protein>
    <submittedName>
        <fullName evidence="2">Neuropeptides capa receptor</fullName>
    </submittedName>
</protein>
<feature type="compositionally biased region" description="Basic and acidic residues" evidence="1">
    <location>
        <begin position="9"/>
        <end position="18"/>
    </location>
</feature>
<dbReference type="GO" id="GO:0007218">
    <property type="term" value="P:neuropeptide signaling pathway"/>
    <property type="evidence" value="ECO:0007669"/>
    <property type="project" value="UniProtKB-KW"/>
</dbReference>
<dbReference type="STRING" id="94128.A0A2A3E3U4"/>
<dbReference type="EMBL" id="KZ288431">
    <property type="protein sequence ID" value="PBC25819.1"/>
    <property type="molecule type" value="Genomic_DNA"/>
</dbReference>
<dbReference type="OrthoDB" id="5950040at2759"/>
<sequence>MTEYNGLTEPKKDNERNLPDSTMNKIINREYERSVMRGSNSSQFILMTNVNEGNNNMTATYVNDCLLNIQKSPRTLTLGILAEKLKLETKELFSSQQKTKNNLMKLETTPALPSKFQSHPSIDSANTISNSSLQDYDKTEFSGMELARYMGELNCDLIA</sequence>
<evidence type="ECO:0000313" key="2">
    <source>
        <dbReference type="EMBL" id="PBC25819.1"/>
    </source>
</evidence>
<accession>A0A2A3E3U4</accession>
<proteinExistence type="predicted"/>
<name>A0A2A3E3U4_APICC</name>
<evidence type="ECO:0000313" key="3">
    <source>
        <dbReference type="Proteomes" id="UP000242457"/>
    </source>
</evidence>
<keyword evidence="3" id="KW-1185">Reference proteome</keyword>
<dbReference type="AlphaFoldDB" id="A0A2A3E3U4"/>
<reference evidence="2 3" key="1">
    <citation type="submission" date="2014-07" db="EMBL/GenBank/DDBJ databases">
        <title>Genomic and transcriptomic analysis on Apis cerana provide comprehensive insights into honey bee biology.</title>
        <authorList>
            <person name="Diao Q."/>
            <person name="Sun L."/>
            <person name="Zheng H."/>
            <person name="Zheng H."/>
            <person name="Xu S."/>
            <person name="Wang S."/>
            <person name="Zeng Z."/>
            <person name="Hu F."/>
            <person name="Su S."/>
            <person name="Wu J."/>
        </authorList>
    </citation>
    <scope>NUCLEOTIDE SEQUENCE [LARGE SCALE GENOMIC DNA]</scope>
    <source>
        <tissue evidence="2">Pupae without intestine</tissue>
    </source>
</reference>
<evidence type="ECO:0000256" key="1">
    <source>
        <dbReference type="SAM" id="MobiDB-lite"/>
    </source>
</evidence>
<keyword evidence="2" id="KW-0675">Receptor</keyword>
<keyword evidence="2" id="KW-0527">Neuropeptide</keyword>
<gene>
    <name evidence="2" type="ORF">APICC_10152</name>
</gene>
<organism evidence="2 3">
    <name type="scientific">Apis cerana cerana</name>
    <name type="common">Oriental honeybee</name>
    <dbReference type="NCBI Taxonomy" id="94128"/>
    <lineage>
        <taxon>Eukaryota</taxon>
        <taxon>Metazoa</taxon>
        <taxon>Ecdysozoa</taxon>
        <taxon>Arthropoda</taxon>
        <taxon>Hexapoda</taxon>
        <taxon>Insecta</taxon>
        <taxon>Pterygota</taxon>
        <taxon>Neoptera</taxon>
        <taxon>Endopterygota</taxon>
        <taxon>Hymenoptera</taxon>
        <taxon>Apocrita</taxon>
        <taxon>Aculeata</taxon>
        <taxon>Apoidea</taxon>
        <taxon>Anthophila</taxon>
        <taxon>Apidae</taxon>
        <taxon>Apis</taxon>
    </lineage>
</organism>
<feature type="region of interest" description="Disordered" evidence="1">
    <location>
        <begin position="1"/>
        <end position="24"/>
    </location>
</feature>
<dbReference type="Proteomes" id="UP000242457">
    <property type="component" value="Unassembled WGS sequence"/>
</dbReference>